<sequence length="89" mass="10113">MGDLRFQATQPQIGLVNFDSCPFDFEVFVVKKRPTRASKLLHANEFTLSKVWEETIKLIGKADYLCFSPEHPLLTESVLKALDLIGDED</sequence>
<dbReference type="Proteomes" id="UP001229421">
    <property type="component" value="Unassembled WGS sequence"/>
</dbReference>
<dbReference type="PANTHER" id="PTHR47016:SF2">
    <property type="entry name" value="ATP-DEPENDENT CLP PROTEASE ATP-BINDING SUBUNIT CLPT2, CHLOROPLASTIC"/>
    <property type="match status" value="1"/>
</dbReference>
<dbReference type="EMBL" id="JAUHHV010000001">
    <property type="protein sequence ID" value="KAK1438687.1"/>
    <property type="molecule type" value="Genomic_DNA"/>
</dbReference>
<reference evidence="1" key="1">
    <citation type="journal article" date="2023" name="bioRxiv">
        <title>Improved chromosome-level genome assembly for marigold (Tagetes erecta).</title>
        <authorList>
            <person name="Jiang F."/>
            <person name="Yuan L."/>
            <person name="Wang S."/>
            <person name="Wang H."/>
            <person name="Xu D."/>
            <person name="Wang A."/>
            <person name="Fan W."/>
        </authorList>
    </citation>
    <scope>NUCLEOTIDE SEQUENCE</scope>
    <source>
        <strain evidence="1">WSJ</strain>
        <tissue evidence="1">Leaf</tissue>
    </source>
</reference>
<keyword evidence="2" id="KW-1185">Reference proteome</keyword>
<name>A0AAD8LHY4_TARER</name>
<comment type="caution">
    <text evidence="1">The sequence shown here is derived from an EMBL/GenBank/DDBJ whole genome shotgun (WGS) entry which is preliminary data.</text>
</comment>
<proteinExistence type="predicted"/>
<evidence type="ECO:0000313" key="2">
    <source>
        <dbReference type="Proteomes" id="UP001229421"/>
    </source>
</evidence>
<evidence type="ECO:0000313" key="1">
    <source>
        <dbReference type="EMBL" id="KAK1438687.1"/>
    </source>
</evidence>
<gene>
    <name evidence="1" type="ORF">QVD17_04497</name>
</gene>
<accession>A0AAD8LHY4</accession>
<organism evidence="1 2">
    <name type="scientific">Tagetes erecta</name>
    <name type="common">African marigold</name>
    <dbReference type="NCBI Taxonomy" id="13708"/>
    <lineage>
        <taxon>Eukaryota</taxon>
        <taxon>Viridiplantae</taxon>
        <taxon>Streptophyta</taxon>
        <taxon>Embryophyta</taxon>
        <taxon>Tracheophyta</taxon>
        <taxon>Spermatophyta</taxon>
        <taxon>Magnoliopsida</taxon>
        <taxon>eudicotyledons</taxon>
        <taxon>Gunneridae</taxon>
        <taxon>Pentapetalae</taxon>
        <taxon>asterids</taxon>
        <taxon>campanulids</taxon>
        <taxon>Asterales</taxon>
        <taxon>Asteraceae</taxon>
        <taxon>Asteroideae</taxon>
        <taxon>Heliantheae alliance</taxon>
        <taxon>Tageteae</taxon>
        <taxon>Tagetes</taxon>
    </lineage>
</organism>
<dbReference type="PANTHER" id="PTHR47016">
    <property type="entry name" value="ATP-DEPENDENT CLP PROTEASE ATP-BINDING SUBUNIT CLPT1, CHLOROPLASTIC"/>
    <property type="match status" value="1"/>
</dbReference>
<protein>
    <submittedName>
        <fullName evidence="1">Uncharacterized protein</fullName>
    </submittedName>
</protein>
<dbReference type="AlphaFoldDB" id="A0AAD8LHY4"/>
<dbReference type="InterPro" id="IPR044217">
    <property type="entry name" value="CLPT1/2"/>
</dbReference>